<keyword evidence="5 6" id="KW-0472">Membrane</keyword>
<dbReference type="GO" id="GO:0015658">
    <property type="term" value="F:branched-chain amino acid transmembrane transporter activity"/>
    <property type="evidence" value="ECO:0007669"/>
    <property type="project" value="InterPro"/>
</dbReference>
<feature type="transmembrane region" description="Helical" evidence="6">
    <location>
        <begin position="289"/>
        <end position="309"/>
    </location>
</feature>
<sequence>MVRRIAAFRSRLLCGGITALLFLLPFLTDSRSLLILLTQIFIFAVFAMSYDLLLGYTGIVSFGHAMFFGIGAYTVGIWMKRGEATTESFLLSILVTIALAALVSYLVGMLSLRLKSHYYAMLTLAFAGLFQVAAEKWRGLTMGNDGFTFSVPDWLRDRETVYFIALFFMIFAFYFLLRFTRSPMGRVLQAIRENEQRTEALGYRVLDYKVAASVLSGILAGLSGLMYGLTLRFVNTSVFSVEITLDVLLMTIIGGVGTLVGGIVGAALIELTHDALTDLAKVHPLFERWIILFGIVYILAVLFFPKGIVGTLQNWRFARPVRREPDAGFEGEKV</sequence>
<evidence type="ECO:0000313" key="8">
    <source>
        <dbReference type="Proteomes" id="UP000198661"/>
    </source>
</evidence>
<protein>
    <submittedName>
        <fullName evidence="7">Amino acid/amide ABC transporter membrane protein 2, HAAT family</fullName>
    </submittedName>
</protein>
<feature type="transmembrane region" description="Helical" evidence="6">
    <location>
        <begin position="160"/>
        <end position="177"/>
    </location>
</feature>
<feature type="transmembrane region" description="Helical" evidence="6">
    <location>
        <begin position="243"/>
        <end position="269"/>
    </location>
</feature>
<feature type="transmembrane region" description="Helical" evidence="6">
    <location>
        <begin position="210"/>
        <end position="231"/>
    </location>
</feature>
<comment type="subcellular location">
    <subcellularLocation>
        <location evidence="1">Cell membrane</location>
        <topology evidence="1">Multi-pass membrane protein</topology>
    </subcellularLocation>
</comment>
<dbReference type="EMBL" id="FOOK01000012">
    <property type="protein sequence ID" value="SFG01061.1"/>
    <property type="molecule type" value="Genomic_DNA"/>
</dbReference>
<dbReference type="InterPro" id="IPR043428">
    <property type="entry name" value="LivM-like"/>
</dbReference>
<keyword evidence="2" id="KW-1003">Cell membrane</keyword>
<evidence type="ECO:0000256" key="3">
    <source>
        <dbReference type="ARBA" id="ARBA00022692"/>
    </source>
</evidence>
<evidence type="ECO:0000256" key="6">
    <source>
        <dbReference type="SAM" id="Phobius"/>
    </source>
</evidence>
<dbReference type="Pfam" id="PF02653">
    <property type="entry name" value="BPD_transp_2"/>
    <property type="match status" value="1"/>
</dbReference>
<feature type="transmembrane region" description="Helical" evidence="6">
    <location>
        <begin position="89"/>
        <end position="110"/>
    </location>
</feature>
<dbReference type="GO" id="GO:0005886">
    <property type="term" value="C:plasma membrane"/>
    <property type="evidence" value="ECO:0007669"/>
    <property type="project" value="UniProtKB-SubCell"/>
</dbReference>
<evidence type="ECO:0000256" key="1">
    <source>
        <dbReference type="ARBA" id="ARBA00004651"/>
    </source>
</evidence>
<reference evidence="7 8" key="1">
    <citation type="submission" date="2016-10" db="EMBL/GenBank/DDBJ databases">
        <authorList>
            <person name="de Groot N.N."/>
        </authorList>
    </citation>
    <scope>NUCLEOTIDE SEQUENCE [LARGE SCALE GENOMIC DNA]</scope>
    <source>
        <strain evidence="7 8">DSM 44945</strain>
    </source>
</reference>
<gene>
    <name evidence="7" type="ORF">SAMN04488025_11229</name>
</gene>
<evidence type="ECO:0000256" key="4">
    <source>
        <dbReference type="ARBA" id="ARBA00022989"/>
    </source>
</evidence>
<name>A0A1I2NID6_9BACL</name>
<dbReference type="STRING" id="201973.SAMN04488025_11229"/>
<dbReference type="PANTHER" id="PTHR30482:SF17">
    <property type="entry name" value="ABC TRANSPORTER ATP-BINDING PROTEIN"/>
    <property type="match status" value="1"/>
</dbReference>
<dbReference type="InterPro" id="IPR001851">
    <property type="entry name" value="ABC_transp_permease"/>
</dbReference>
<feature type="transmembrane region" description="Helical" evidence="6">
    <location>
        <begin position="116"/>
        <end position="134"/>
    </location>
</feature>
<dbReference type="PANTHER" id="PTHR30482">
    <property type="entry name" value="HIGH-AFFINITY BRANCHED-CHAIN AMINO ACID TRANSPORT SYSTEM PERMEASE"/>
    <property type="match status" value="1"/>
</dbReference>
<organism evidence="7 8">
    <name type="scientific">Planifilum fulgidum</name>
    <dbReference type="NCBI Taxonomy" id="201973"/>
    <lineage>
        <taxon>Bacteria</taxon>
        <taxon>Bacillati</taxon>
        <taxon>Bacillota</taxon>
        <taxon>Bacilli</taxon>
        <taxon>Bacillales</taxon>
        <taxon>Thermoactinomycetaceae</taxon>
        <taxon>Planifilum</taxon>
    </lineage>
</organism>
<keyword evidence="4 6" id="KW-1133">Transmembrane helix</keyword>
<dbReference type="Proteomes" id="UP000198661">
    <property type="component" value="Unassembled WGS sequence"/>
</dbReference>
<evidence type="ECO:0000313" key="7">
    <source>
        <dbReference type="EMBL" id="SFG01061.1"/>
    </source>
</evidence>
<feature type="transmembrane region" description="Helical" evidence="6">
    <location>
        <begin position="33"/>
        <end position="50"/>
    </location>
</feature>
<dbReference type="CDD" id="cd06581">
    <property type="entry name" value="TM_PBP1_LivM_like"/>
    <property type="match status" value="1"/>
</dbReference>
<keyword evidence="3 6" id="KW-0812">Transmembrane</keyword>
<dbReference type="AlphaFoldDB" id="A0A1I2NID6"/>
<feature type="transmembrane region" description="Helical" evidence="6">
    <location>
        <begin position="6"/>
        <end position="26"/>
    </location>
</feature>
<keyword evidence="8" id="KW-1185">Reference proteome</keyword>
<feature type="transmembrane region" description="Helical" evidence="6">
    <location>
        <begin position="56"/>
        <end position="77"/>
    </location>
</feature>
<dbReference type="OrthoDB" id="9789927at2"/>
<accession>A0A1I2NID6</accession>
<evidence type="ECO:0000256" key="5">
    <source>
        <dbReference type="ARBA" id="ARBA00023136"/>
    </source>
</evidence>
<evidence type="ECO:0000256" key="2">
    <source>
        <dbReference type="ARBA" id="ARBA00022475"/>
    </source>
</evidence>
<dbReference type="RefSeq" id="WP_092037877.1">
    <property type="nucleotide sequence ID" value="NZ_FOOK01000012.1"/>
</dbReference>
<proteinExistence type="predicted"/>